<reference evidence="10 11" key="1">
    <citation type="submission" date="2020-04" db="EMBL/GenBank/DDBJ databases">
        <authorList>
            <person name="De Canck E."/>
        </authorList>
    </citation>
    <scope>NUCLEOTIDE SEQUENCE [LARGE SCALE GENOMIC DNA]</scope>
    <source>
        <strain evidence="10 11">LMG 29542</strain>
    </source>
</reference>
<dbReference type="CDD" id="cd19499">
    <property type="entry name" value="RecA-like_ClpB_Hsp104-like"/>
    <property type="match status" value="1"/>
</dbReference>
<protein>
    <submittedName>
        <fullName evidence="10">Protein ClpV1</fullName>
    </submittedName>
</protein>
<evidence type="ECO:0000256" key="8">
    <source>
        <dbReference type="SAM" id="MobiDB-lite"/>
    </source>
</evidence>
<evidence type="ECO:0000313" key="10">
    <source>
        <dbReference type="EMBL" id="CAB3749348.1"/>
    </source>
</evidence>
<evidence type="ECO:0000256" key="4">
    <source>
        <dbReference type="ARBA" id="ARBA00022840"/>
    </source>
</evidence>
<dbReference type="SUPFAM" id="SSF52540">
    <property type="entry name" value="P-loop containing nucleoside triphosphate hydrolases"/>
    <property type="match status" value="2"/>
</dbReference>
<keyword evidence="4" id="KW-0067">ATP-binding</keyword>
<dbReference type="SMART" id="SM01086">
    <property type="entry name" value="ClpB_D2-small"/>
    <property type="match status" value="1"/>
</dbReference>
<proteinExistence type="inferred from homology"/>
<dbReference type="InterPro" id="IPR003593">
    <property type="entry name" value="AAA+_ATPase"/>
</dbReference>
<accession>A0A6J5D570</accession>
<evidence type="ECO:0000259" key="9">
    <source>
        <dbReference type="PROSITE" id="PS51903"/>
    </source>
</evidence>
<dbReference type="InterPro" id="IPR001270">
    <property type="entry name" value="ClpA/B"/>
</dbReference>
<evidence type="ECO:0000256" key="6">
    <source>
        <dbReference type="ARBA" id="ARBA00025613"/>
    </source>
</evidence>
<dbReference type="InterPro" id="IPR017729">
    <property type="entry name" value="ATPase_T6SS_ClpV1"/>
</dbReference>
<dbReference type="InterPro" id="IPR027417">
    <property type="entry name" value="P-loop_NTPase"/>
</dbReference>
<keyword evidence="2 7" id="KW-0677">Repeat</keyword>
<evidence type="ECO:0000313" key="11">
    <source>
        <dbReference type="Proteomes" id="UP000494363"/>
    </source>
</evidence>
<dbReference type="Gene3D" id="3.40.50.300">
    <property type="entry name" value="P-loop containing nucleotide triphosphate hydrolases"/>
    <property type="match status" value="3"/>
</dbReference>
<dbReference type="InterPro" id="IPR036628">
    <property type="entry name" value="Clp_N_dom_sf"/>
</dbReference>
<dbReference type="Gene3D" id="1.10.8.60">
    <property type="match status" value="1"/>
</dbReference>
<dbReference type="Pfam" id="PF00004">
    <property type="entry name" value="AAA"/>
    <property type="match status" value="1"/>
</dbReference>
<dbReference type="Pfam" id="PF02861">
    <property type="entry name" value="Clp_N"/>
    <property type="match status" value="1"/>
</dbReference>
<dbReference type="PRINTS" id="PR00300">
    <property type="entry name" value="CLPPROTEASEA"/>
</dbReference>
<evidence type="ECO:0000256" key="5">
    <source>
        <dbReference type="ARBA" id="ARBA00023186"/>
    </source>
</evidence>
<dbReference type="PROSITE" id="PS51903">
    <property type="entry name" value="CLP_R"/>
    <property type="match status" value="1"/>
</dbReference>
<organism evidence="10 11">
    <name type="scientific">Paraburkholderia humisilvae</name>
    <dbReference type="NCBI Taxonomy" id="627669"/>
    <lineage>
        <taxon>Bacteria</taxon>
        <taxon>Pseudomonadati</taxon>
        <taxon>Pseudomonadota</taxon>
        <taxon>Betaproteobacteria</taxon>
        <taxon>Burkholderiales</taxon>
        <taxon>Burkholderiaceae</taxon>
        <taxon>Paraburkholderia</taxon>
    </lineage>
</organism>
<dbReference type="InterPro" id="IPR004176">
    <property type="entry name" value="Clp_R_N"/>
</dbReference>
<dbReference type="CDD" id="cd00009">
    <property type="entry name" value="AAA"/>
    <property type="match status" value="1"/>
</dbReference>
<evidence type="ECO:0000256" key="7">
    <source>
        <dbReference type="PROSITE-ProRule" id="PRU01251"/>
    </source>
</evidence>
<dbReference type="InterPro" id="IPR041546">
    <property type="entry name" value="ClpA/ClpB_AAA_lid"/>
</dbReference>
<dbReference type="AlphaFoldDB" id="A0A6J5D570"/>
<name>A0A6J5D570_9BURK</name>
<feature type="domain" description="Clp R" evidence="9">
    <location>
        <begin position="9"/>
        <end position="155"/>
    </location>
</feature>
<dbReference type="PANTHER" id="PTHR11638">
    <property type="entry name" value="ATP-DEPENDENT CLP PROTEASE"/>
    <property type="match status" value="1"/>
</dbReference>
<dbReference type="InterPro" id="IPR050130">
    <property type="entry name" value="ClpA_ClpB"/>
</dbReference>
<dbReference type="PANTHER" id="PTHR11638:SF184">
    <property type="entry name" value="ATPASE WITH CHAPERONE ACTIVITY"/>
    <property type="match status" value="1"/>
</dbReference>
<comment type="function">
    <text evidence="6">Part of a stress-induced multi-chaperone system, it is involved in the recovery of the cell from heat-induced damage, in cooperation with DnaK, DnaJ and GrpE. Acts before DnaK, in the processing of protein aggregates. Protein binding stimulates the ATPase activity; ATP hydrolysis unfolds the denatured protein aggregates, which probably helps expose new hydrophobic binding sites on the surface of ClpB-bound aggregates, contributing to the solubilization and refolding of denatured protein aggregates by DnaK.</text>
</comment>
<dbReference type="InterPro" id="IPR003959">
    <property type="entry name" value="ATPase_AAA_core"/>
</dbReference>
<keyword evidence="3" id="KW-0547">Nucleotide-binding</keyword>
<gene>
    <name evidence="10" type="primary">clpV1_1</name>
    <name evidence="10" type="ORF">LMG29542_00955</name>
</gene>
<feature type="region of interest" description="Disordered" evidence="8">
    <location>
        <begin position="156"/>
        <end position="178"/>
    </location>
</feature>
<keyword evidence="5" id="KW-0143">Chaperone</keyword>
<dbReference type="GO" id="GO:0005737">
    <property type="term" value="C:cytoplasm"/>
    <property type="evidence" value="ECO:0007669"/>
    <property type="project" value="TreeGrafter"/>
</dbReference>
<feature type="compositionally biased region" description="Low complexity" evidence="8">
    <location>
        <begin position="166"/>
        <end position="178"/>
    </location>
</feature>
<dbReference type="Proteomes" id="UP000494363">
    <property type="component" value="Unassembled WGS sequence"/>
</dbReference>
<dbReference type="SMART" id="SM00382">
    <property type="entry name" value="AAA"/>
    <property type="match status" value="2"/>
</dbReference>
<dbReference type="InterPro" id="IPR019489">
    <property type="entry name" value="Clp_ATPase_C"/>
</dbReference>
<dbReference type="GO" id="GO:0005524">
    <property type="term" value="F:ATP binding"/>
    <property type="evidence" value="ECO:0007669"/>
    <property type="project" value="UniProtKB-KW"/>
</dbReference>
<feature type="region of interest" description="Disordered" evidence="8">
    <location>
        <begin position="529"/>
        <end position="553"/>
    </location>
</feature>
<dbReference type="SUPFAM" id="SSF81923">
    <property type="entry name" value="Double Clp-N motif"/>
    <property type="match status" value="1"/>
</dbReference>
<dbReference type="GO" id="GO:0016887">
    <property type="term" value="F:ATP hydrolysis activity"/>
    <property type="evidence" value="ECO:0007669"/>
    <property type="project" value="InterPro"/>
</dbReference>
<sequence>MDIDIRTLLSRLNPACRHAMEQAAQSCVRQTHYNVDVEHLLVALIETDAPDLRAILAHFDLSVEAVAAQLQKAIDQFKRGNGRTPALSPNFTPLLQEAWLMSSMLLGEQQVRSGTLVLALLEVDSLRGLLLESAPALLKIPRASLRDALPALLADSPEDTGGGARESGAPAGASAAVATAPARAMPTLSGAGAGHASREGALEQYTLDLTALARQGAIDPIRGRDGEIRQLIDVLLRRRQNNPILTGEAGVGKTAVVEGFAQRIVQRDVPPALANVSVRSLDLALLQAGAGIKGEFENRLKSVIAEVKASPTPVILFIDEAHQLIGAGGSEGQGDAANMLKPALARGELRTIAATTWAEYKKYVERDPALARRFQVVKVEEPSEAVAIDMLRGMVQKLEAHHGVEILDEAVREAVKLSHRYISGRQLPDKAISVLDTACARVAIGQSGVPEEVEALSRAIETAENHLRILRHESATGAERADAIAAREHQLADDRTRYARLADKLATEKRAVAEILAWRRKIAQHLAAAESPSGAGNADHDDENGALDDQPGTIGQHTLEVAEALETPEDDEASLAANLARLEKGLEAVQNDEPLVPVCVDSNVVANVISGWTGIPVGRMLADELHTVLYLQDKLAERVVGQHEALDTIARRIRTFRADLDDPGKPVGVFLLVGPSGVGKTETAAALADTLYGGERNMITVNLSEFQEAHSVSGLKGAPPGYVGYGRGGVLTEAVRRRPYSVVLLDEMEKAHPDVLELFFQVFDKGMMEDGEGVPIDFKNTLILLTSNAAQDVITDACQGGRRPPPEALIEQLRPALVRQFSPAFLGRLVLVPYYPLGDAQIASIVKLKLERLAQRFARNHHAPLTWDDALAQLIMQRCKEVDSGARNVDHILTQAVMPELARQVLERISIARPFSGVHLGVSAQDGIEFRFRSSDEA</sequence>
<dbReference type="Pfam" id="PF17871">
    <property type="entry name" value="AAA_lid_9"/>
    <property type="match status" value="1"/>
</dbReference>
<evidence type="ECO:0000256" key="2">
    <source>
        <dbReference type="ARBA" id="ARBA00022737"/>
    </source>
</evidence>
<comment type="similarity">
    <text evidence="1">Belongs to the ClpA/ClpB family.</text>
</comment>
<dbReference type="InterPro" id="IPR018368">
    <property type="entry name" value="ClpA/B_CS1"/>
</dbReference>
<dbReference type="PROSITE" id="PS00870">
    <property type="entry name" value="CLPAB_1"/>
    <property type="match status" value="1"/>
</dbReference>
<dbReference type="EMBL" id="CADIKH010000004">
    <property type="protein sequence ID" value="CAB3749348.1"/>
    <property type="molecule type" value="Genomic_DNA"/>
</dbReference>
<evidence type="ECO:0000256" key="3">
    <source>
        <dbReference type="ARBA" id="ARBA00022741"/>
    </source>
</evidence>
<dbReference type="RefSeq" id="WP_175225309.1">
    <property type="nucleotide sequence ID" value="NZ_CADIKH010000004.1"/>
</dbReference>
<dbReference type="Pfam" id="PF10431">
    <property type="entry name" value="ClpB_D2-small"/>
    <property type="match status" value="1"/>
</dbReference>
<dbReference type="Pfam" id="PF07724">
    <property type="entry name" value="AAA_2"/>
    <property type="match status" value="1"/>
</dbReference>
<dbReference type="Gene3D" id="1.10.1780.10">
    <property type="entry name" value="Clp, N-terminal domain"/>
    <property type="match status" value="1"/>
</dbReference>
<evidence type="ECO:0000256" key="1">
    <source>
        <dbReference type="ARBA" id="ARBA00008675"/>
    </source>
</evidence>
<dbReference type="GO" id="GO:0034605">
    <property type="term" value="P:cellular response to heat"/>
    <property type="evidence" value="ECO:0007669"/>
    <property type="project" value="TreeGrafter"/>
</dbReference>
<dbReference type="NCBIfam" id="TIGR03345">
    <property type="entry name" value="VI_ClpV1"/>
    <property type="match status" value="1"/>
</dbReference>
<keyword evidence="11" id="KW-1185">Reference proteome</keyword>